<keyword evidence="10" id="KW-0496">Mitochondrion</keyword>
<reference evidence="16" key="2">
    <citation type="journal article" date="2020" name="BMC">
        <title>Leishmania infection induces a limited differential gene expression in the sand fly midgut.</title>
        <authorList>
            <person name="Coutinho-Abreu I.V."/>
            <person name="Serafim T.D."/>
            <person name="Meneses C."/>
            <person name="Kamhawi S."/>
            <person name="Oliveira F."/>
            <person name="Valenzuela J.G."/>
        </authorList>
    </citation>
    <scope>NUCLEOTIDE SEQUENCE</scope>
    <source>
        <strain evidence="16">Jacobina</strain>
        <tissue evidence="16">Midgut</tissue>
    </source>
</reference>
<dbReference type="EMBL" id="AJWK01027683">
    <property type="status" value="NOT_ANNOTATED_CDS"/>
    <property type="molecule type" value="Genomic_DNA"/>
</dbReference>
<evidence type="ECO:0000313" key="16">
    <source>
        <dbReference type="EMBL" id="MBC1175898.1"/>
    </source>
</evidence>
<dbReference type="SUPFAM" id="SSF55424">
    <property type="entry name" value="FAD/NAD-linked reductases, dimerisation (C-terminal) domain"/>
    <property type="match status" value="1"/>
</dbReference>
<evidence type="ECO:0000256" key="3">
    <source>
        <dbReference type="ARBA" id="ARBA00006442"/>
    </source>
</evidence>
<dbReference type="GO" id="GO:0016174">
    <property type="term" value="F:NAD(P)H oxidase H2O2-forming activity"/>
    <property type="evidence" value="ECO:0007669"/>
    <property type="project" value="TreeGrafter"/>
</dbReference>
<dbReference type="InterPro" id="IPR023753">
    <property type="entry name" value="FAD/NAD-binding_dom"/>
</dbReference>
<evidence type="ECO:0000256" key="4">
    <source>
        <dbReference type="ARBA" id="ARBA00022630"/>
    </source>
</evidence>
<dbReference type="InterPro" id="IPR016156">
    <property type="entry name" value="FAD/NAD-linked_Rdtase_dimer_sf"/>
</dbReference>
<dbReference type="PRINTS" id="PR00411">
    <property type="entry name" value="PNDRDTASEI"/>
</dbReference>
<keyword evidence="13" id="KW-0812">Transmembrane</keyword>
<reference evidence="17" key="3">
    <citation type="submission" date="2020-05" db="UniProtKB">
        <authorList>
            <consortium name="EnsemblMetazoa"/>
        </authorList>
    </citation>
    <scope>IDENTIFICATION</scope>
    <source>
        <strain evidence="17">Jacobina</strain>
    </source>
</reference>
<feature type="compositionally biased region" description="Basic and acidic residues" evidence="12">
    <location>
        <begin position="88"/>
        <end position="99"/>
    </location>
</feature>
<comment type="similarity">
    <text evidence="3">Belongs to the FAD-dependent oxidoreductase family.</text>
</comment>
<evidence type="ECO:0000259" key="15">
    <source>
        <dbReference type="Pfam" id="PF14721"/>
    </source>
</evidence>
<evidence type="ECO:0000256" key="1">
    <source>
        <dbReference type="ARBA" id="ARBA00001974"/>
    </source>
</evidence>
<dbReference type="InterPro" id="IPR029324">
    <property type="entry name" value="AIF_C"/>
</dbReference>
<dbReference type="PANTHER" id="PTHR43557:SF4">
    <property type="entry name" value="APOPTOSIS-INDUCING FACTOR 1, MITOCHONDRIAL"/>
    <property type="match status" value="1"/>
</dbReference>
<comment type="subcellular location">
    <subcellularLocation>
        <location evidence="2">Mitochondrion</location>
    </subcellularLocation>
</comment>
<feature type="domain" description="Mitochondrial apoptosis-inducing factor C-terminal" evidence="15">
    <location>
        <begin position="576"/>
        <end position="624"/>
    </location>
</feature>
<keyword evidence="4" id="KW-0285">Flavoprotein</keyword>
<dbReference type="GO" id="GO:0005739">
    <property type="term" value="C:mitochondrion"/>
    <property type="evidence" value="ECO:0007669"/>
    <property type="project" value="UniProtKB-SubCell"/>
</dbReference>
<dbReference type="EMBL" id="GITU01007195">
    <property type="protein sequence ID" value="MBC1175898.1"/>
    <property type="molecule type" value="Transcribed_RNA"/>
</dbReference>
<feature type="domain" description="Mitochondrial apoptosis-inducing factor C-terminal" evidence="15">
    <location>
        <begin position="520"/>
        <end position="575"/>
    </location>
</feature>
<evidence type="ECO:0000256" key="9">
    <source>
        <dbReference type="ARBA" id="ARBA00023027"/>
    </source>
</evidence>
<feature type="transmembrane region" description="Helical" evidence="13">
    <location>
        <begin position="148"/>
        <end position="168"/>
    </location>
</feature>
<evidence type="ECO:0000256" key="12">
    <source>
        <dbReference type="SAM" id="MobiDB-lite"/>
    </source>
</evidence>
<reference evidence="18" key="1">
    <citation type="submission" date="2012-05" db="EMBL/GenBank/DDBJ databases">
        <title>Whole Genome Assembly of Lutzomyia longipalpis.</title>
        <authorList>
            <person name="Richards S."/>
            <person name="Qu C."/>
            <person name="Dillon R."/>
            <person name="Worley K."/>
            <person name="Scherer S."/>
            <person name="Batterton M."/>
            <person name="Taylor A."/>
            <person name="Hawes A."/>
            <person name="Hernandez B."/>
            <person name="Kovar C."/>
            <person name="Mandapat C."/>
            <person name="Pham C."/>
            <person name="Qu C."/>
            <person name="Jing C."/>
            <person name="Bess C."/>
            <person name="Bandaranaike D."/>
            <person name="Ngo D."/>
            <person name="Ongeri F."/>
            <person name="Arias F."/>
            <person name="Lara F."/>
            <person name="Weissenberger G."/>
            <person name="Kamau G."/>
            <person name="Han H."/>
            <person name="Shen H."/>
            <person name="Dinh H."/>
            <person name="Khalil I."/>
            <person name="Jones J."/>
            <person name="Shafer J."/>
            <person name="Jayaseelan J."/>
            <person name="Quiroz J."/>
            <person name="Blankenburg K."/>
            <person name="Nguyen L."/>
            <person name="Jackson L."/>
            <person name="Francisco L."/>
            <person name="Tang L.-Y."/>
            <person name="Pu L.-L."/>
            <person name="Perales L."/>
            <person name="Lorensuhewa L."/>
            <person name="Munidasa M."/>
            <person name="Coyle M."/>
            <person name="Taylor M."/>
            <person name="Puazo M."/>
            <person name="Firestine M."/>
            <person name="Scheel M."/>
            <person name="Javaid M."/>
            <person name="Wang M."/>
            <person name="Li M."/>
            <person name="Tabassum N."/>
            <person name="Saada N."/>
            <person name="Osuji N."/>
            <person name="Aqrawi P."/>
            <person name="Fu Q."/>
            <person name="Thornton R."/>
            <person name="Raj R."/>
            <person name="Goodspeed R."/>
            <person name="Mata R."/>
            <person name="Najjar R."/>
            <person name="Gubbala S."/>
            <person name="Lee S."/>
            <person name="Denson S."/>
            <person name="Patil S."/>
            <person name="Macmil S."/>
            <person name="Qi S."/>
            <person name="Matskevitch T."/>
            <person name="Palculict T."/>
            <person name="Mathew T."/>
            <person name="Vee V."/>
            <person name="Velamala V."/>
            <person name="Korchina V."/>
            <person name="Cai W."/>
            <person name="Liu W."/>
            <person name="Dai W."/>
            <person name="Zou X."/>
            <person name="Zhu Y."/>
            <person name="Zhang Y."/>
            <person name="Wu Y.-Q."/>
            <person name="Xin Y."/>
            <person name="Nazarath L."/>
            <person name="Kovar C."/>
            <person name="Han Y."/>
            <person name="Muzny D."/>
            <person name="Gibbs R."/>
        </authorList>
    </citation>
    <scope>NUCLEOTIDE SEQUENCE [LARGE SCALE GENOMIC DNA]</scope>
    <source>
        <strain evidence="18">Jacobina</strain>
    </source>
</reference>
<protein>
    <submittedName>
        <fullName evidence="16">Putative programmed cell death protein</fullName>
    </submittedName>
</protein>
<dbReference type="GO" id="GO:0006915">
    <property type="term" value="P:apoptotic process"/>
    <property type="evidence" value="ECO:0007669"/>
    <property type="project" value="UniProtKB-KW"/>
</dbReference>
<dbReference type="EnsemblMetazoa" id="LLOJ008191-RA">
    <property type="protein sequence ID" value="LLOJ008191-PA"/>
    <property type="gene ID" value="LLOJ008191"/>
</dbReference>
<dbReference type="InterPro" id="IPR036188">
    <property type="entry name" value="FAD/NAD-bd_sf"/>
</dbReference>
<dbReference type="Proteomes" id="UP000092461">
    <property type="component" value="Unassembled WGS sequence"/>
</dbReference>
<keyword evidence="5" id="KW-0053">Apoptosis</keyword>
<dbReference type="Gene3D" id="3.30.390.30">
    <property type="match status" value="1"/>
</dbReference>
<dbReference type="PANTHER" id="PTHR43557">
    <property type="entry name" value="APOPTOSIS-INDUCING FACTOR 1"/>
    <property type="match status" value="1"/>
</dbReference>
<dbReference type="SMART" id="SM01353">
    <property type="entry name" value="AIF_C"/>
    <property type="match status" value="1"/>
</dbReference>
<dbReference type="GO" id="GO:0046983">
    <property type="term" value="F:protein dimerization activity"/>
    <property type="evidence" value="ECO:0007669"/>
    <property type="project" value="InterPro"/>
</dbReference>
<keyword evidence="9" id="KW-0520">NAD</keyword>
<keyword evidence="18" id="KW-1185">Reference proteome</keyword>
<evidence type="ECO:0000256" key="10">
    <source>
        <dbReference type="ARBA" id="ARBA00023128"/>
    </source>
</evidence>
<dbReference type="Gene3D" id="3.50.50.60">
    <property type="entry name" value="FAD/NAD(P)-binding domain"/>
    <property type="match status" value="2"/>
</dbReference>
<keyword evidence="13" id="KW-0472">Membrane</keyword>
<evidence type="ECO:0000256" key="6">
    <source>
        <dbReference type="ARBA" id="ARBA00022827"/>
    </source>
</evidence>
<comment type="cofactor">
    <cofactor evidence="1">
        <name>FAD</name>
        <dbReference type="ChEBI" id="CHEBI:57692"/>
    </cofactor>
</comment>
<feature type="domain" description="FAD/NAD(P)-binding" evidence="14">
    <location>
        <begin position="205"/>
        <end position="484"/>
    </location>
</feature>
<dbReference type="VEuPathDB" id="VectorBase:LLONM1_004045"/>
<dbReference type="Pfam" id="PF14721">
    <property type="entry name" value="AIF_C"/>
    <property type="match status" value="2"/>
</dbReference>
<evidence type="ECO:0000256" key="13">
    <source>
        <dbReference type="SAM" id="Phobius"/>
    </source>
</evidence>
<dbReference type="SUPFAM" id="SSF51905">
    <property type="entry name" value="FAD/NAD(P)-binding domain"/>
    <property type="match status" value="2"/>
</dbReference>
<comment type="catalytic activity">
    <reaction evidence="11">
        <text>A + NADH + H(+) = AH2 + NAD(+)</text>
        <dbReference type="Rhea" id="RHEA:11356"/>
        <dbReference type="ChEBI" id="CHEBI:13193"/>
        <dbReference type="ChEBI" id="CHEBI:15378"/>
        <dbReference type="ChEBI" id="CHEBI:17499"/>
        <dbReference type="ChEBI" id="CHEBI:57540"/>
        <dbReference type="ChEBI" id="CHEBI:57945"/>
    </reaction>
</comment>
<evidence type="ECO:0000313" key="18">
    <source>
        <dbReference type="Proteomes" id="UP000092461"/>
    </source>
</evidence>
<keyword evidence="13" id="KW-1133">Transmembrane helix</keyword>
<feature type="region of interest" description="Disordered" evidence="12">
    <location>
        <begin position="37"/>
        <end position="143"/>
    </location>
</feature>
<keyword evidence="8" id="KW-0560">Oxidoreductase</keyword>
<evidence type="ECO:0000256" key="2">
    <source>
        <dbReference type="ARBA" id="ARBA00004173"/>
    </source>
</evidence>
<name>A0A1B0CTJ1_LUTLO</name>
<keyword evidence="6" id="KW-0274">FAD</keyword>
<dbReference type="Pfam" id="PF07992">
    <property type="entry name" value="Pyr_redox_2"/>
    <property type="match status" value="1"/>
</dbReference>
<keyword evidence="7" id="KW-0809">Transit peptide</keyword>
<sequence length="651" mass="72101">MPNFVKFGVRTCLSLPWRSLPVVSTIPRTQIARRFSSKNAKNDTVKVKKDHGKGNNKVSGKFIFPLTGKPEVPTPPCAPTTVPGGSDNQEKKSLVDRTKILQVDPSTAGRSISQSTQVYRKEESPRSTQEQVGNEKPPQEPKDSSNRLYWLLLAVILLAGGAAVLQNYNFFDSKSPGIVVDDEEKKKKYRTPTTSAEIPKEVPYLLIGGGTASFAAFRAIKSHDPKAKVMLITDELEMPYMRPPLSKEIWQNTDTSGKLSFRQWNGVERSIYYEPDEFYIDPKDLVESANGGVAVVRGYSVKELDVVNNTAILTDGTEIKYGKVLIAPGSIPKTLEVFTSAPLAVQAKVSTFKSIDDYRCLLNVLEKAKSIAIVGGGFLGSELSCSLAKMGTGKKLQIIQIFHEKGNMGRVLPEYLSKWTTERVREEGVTVLNENQIVRAELSGKQVKLSLIDGKIVLVDHVIVAAGTDPNTQLAKSSNLELHPEMGGYIAGDVANFYDQRLGRRRVEHHDHAVVSGRLAGENMVGLKKPYTHQSMFWSDLGPNLGYEAIGLVDSGLETVGVFAKDKESAMKVVQSSDGEHPEGVKEDDYRRGVIFYVREKRIVGVLLWNLFNRINIARKVINEDVDTSDWNEVAKLFHIYGGEEESKETE</sequence>
<dbReference type="InterPro" id="IPR050446">
    <property type="entry name" value="FAD-oxidoreductase/Apoptosis"/>
</dbReference>
<evidence type="ECO:0000259" key="14">
    <source>
        <dbReference type="Pfam" id="PF07992"/>
    </source>
</evidence>
<dbReference type="VEuPathDB" id="VectorBase:LLOJ008191"/>
<accession>A0A1B0CTJ1</accession>
<organism evidence="17 18">
    <name type="scientific">Lutzomyia longipalpis</name>
    <name type="common">Sand fly</name>
    <dbReference type="NCBI Taxonomy" id="7200"/>
    <lineage>
        <taxon>Eukaryota</taxon>
        <taxon>Metazoa</taxon>
        <taxon>Ecdysozoa</taxon>
        <taxon>Arthropoda</taxon>
        <taxon>Hexapoda</taxon>
        <taxon>Insecta</taxon>
        <taxon>Pterygota</taxon>
        <taxon>Neoptera</taxon>
        <taxon>Endopterygota</taxon>
        <taxon>Diptera</taxon>
        <taxon>Nematocera</taxon>
        <taxon>Psychodoidea</taxon>
        <taxon>Psychodidae</taxon>
        <taxon>Lutzomyia</taxon>
        <taxon>Lutzomyia</taxon>
    </lineage>
</organism>
<evidence type="ECO:0000256" key="11">
    <source>
        <dbReference type="ARBA" id="ARBA00047786"/>
    </source>
</evidence>
<dbReference type="GO" id="GO:0071949">
    <property type="term" value="F:FAD binding"/>
    <property type="evidence" value="ECO:0007669"/>
    <property type="project" value="TreeGrafter"/>
</dbReference>
<feature type="compositionally biased region" description="Polar residues" evidence="12">
    <location>
        <begin position="104"/>
        <end position="118"/>
    </location>
</feature>
<dbReference type="GO" id="GO:0033108">
    <property type="term" value="P:mitochondrial respiratory chain complex assembly"/>
    <property type="evidence" value="ECO:0007669"/>
    <property type="project" value="TreeGrafter"/>
</dbReference>
<evidence type="ECO:0000256" key="8">
    <source>
        <dbReference type="ARBA" id="ARBA00023002"/>
    </source>
</evidence>
<dbReference type="AlphaFoldDB" id="A0A1B0CTJ1"/>
<evidence type="ECO:0000313" key="17">
    <source>
        <dbReference type="EnsemblMetazoa" id="LLOJ008191-PA"/>
    </source>
</evidence>
<proteinExistence type="inferred from homology"/>
<evidence type="ECO:0000256" key="5">
    <source>
        <dbReference type="ARBA" id="ARBA00022703"/>
    </source>
</evidence>
<dbReference type="PRINTS" id="PR00368">
    <property type="entry name" value="FADPNR"/>
</dbReference>
<evidence type="ECO:0000256" key="7">
    <source>
        <dbReference type="ARBA" id="ARBA00022946"/>
    </source>
</evidence>